<keyword evidence="1 2" id="KW-0238">DNA-binding</keyword>
<reference evidence="5 6" key="1">
    <citation type="submission" date="2018-05" db="EMBL/GenBank/DDBJ databases">
        <title>A metagenomic window into the 2 km-deep terrestrial subsurface aquifer revealed taxonomically and functionally diverse microbial community comprising novel uncultured bacterial lineages.</title>
        <authorList>
            <person name="Kadnikov V.V."/>
            <person name="Mardanov A.V."/>
            <person name="Beletsky A.V."/>
            <person name="Banks D."/>
            <person name="Pimenov N.V."/>
            <person name="Frank Y.A."/>
            <person name="Karnachuk O.V."/>
            <person name="Ravin N.V."/>
        </authorList>
    </citation>
    <scope>NUCLEOTIDE SEQUENCE [LARGE SCALE GENOMIC DNA]</scope>
    <source>
        <strain evidence="5">BY5</strain>
    </source>
</reference>
<dbReference type="SUPFAM" id="SSF56349">
    <property type="entry name" value="DNA breaking-rejoining enzymes"/>
    <property type="match status" value="1"/>
</dbReference>
<dbReference type="InterPro" id="IPR011010">
    <property type="entry name" value="DNA_brk_join_enz"/>
</dbReference>
<dbReference type="Proteomes" id="UP000252355">
    <property type="component" value="Unassembled WGS sequence"/>
</dbReference>
<dbReference type="PROSITE" id="PS51900">
    <property type="entry name" value="CB"/>
    <property type="match status" value="1"/>
</dbReference>
<evidence type="ECO:0000256" key="1">
    <source>
        <dbReference type="ARBA" id="ARBA00023125"/>
    </source>
</evidence>
<proteinExistence type="predicted"/>
<evidence type="ECO:0000256" key="2">
    <source>
        <dbReference type="PROSITE-ProRule" id="PRU01248"/>
    </source>
</evidence>
<protein>
    <recommendedName>
        <fullName evidence="4">Core-binding (CB) domain-containing protein</fullName>
    </recommendedName>
</protein>
<feature type="domain" description="Core-binding (CB)" evidence="4">
    <location>
        <begin position="3"/>
        <end position="92"/>
    </location>
</feature>
<dbReference type="GO" id="GO:0003677">
    <property type="term" value="F:DNA binding"/>
    <property type="evidence" value="ECO:0007669"/>
    <property type="project" value="UniProtKB-UniRule"/>
</dbReference>
<comment type="caution">
    <text evidence="5">The sequence shown here is derived from an EMBL/GenBank/DDBJ whole genome shotgun (WGS) entry which is preliminary data.</text>
</comment>
<accession>A0A367ZM45</accession>
<feature type="region of interest" description="Disordered" evidence="3">
    <location>
        <begin position="97"/>
        <end position="133"/>
    </location>
</feature>
<evidence type="ECO:0000259" key="4">
    <source>
        <dbReference type="PROSITE" id="PS51900"/>
    </source>
</evidence>
<organism evidence="5 6">
    <name type="scientific">Candidatus Ozemobacter sibiricus</name>
    <dbReference type="NCBI Taxonomy" id="2268124"/>
    <lineage>
        <taxon>Bacteria</taxon>
        <taxon>Candidatus Ozemobacteria</taxon>
        <taxon>Candidatus Ozemobacterales</taxon>
        <taxon>Candidatus Ozemobacteraceae</taxon>
        <taxon>Candidatus Ozemobacter</taxon>
    </lineage>
</organism>
<dbReference type="InterPro" id="IPR044068">
    <property type="entry name" value="CB"/>
</dbReference>
<sequence>MNETLHQAAQAYLEHLRTQGKKERTLYTYGKDFEQIEAFFGAERKLSSVLIPHVGKFFKSDALLKLPNGRERSAPTVEKTKRVLRMFLIWAKDTGRIDKLPLPKDTPMGRSAKKGGERDDEHDAIEAPAAEQS</sequence>
<evidence type="ECO:0000256" key="3">
    <source>
        <dbReference type="SAM" id="MobiDB-lite"/>
    </source>
</evidence>
<dbReference type="EMBL" id="QOQW01000015">
    <property type="protein sequence ID" value="RCK79194.1"/>
    <property type="molecule type" value="Genomic_DNA"/>
</dbReference>
<dbReference type="InterPro" id="IPR010998">
    <property type="entry name" value="Integrase_recombinase_N"/>
</dbReference>
<dbReference type="AlphaFoldDB" id="A0A367ZM45"/>
<gene>
    <name evidence="5" type="ORF">OZSIB_0308</name>
</gene>
<name>A0A367ZM45_9BACT</name>
<evidence type="ECO:0000313" key="5">
    <source>
        <dbReference type="EMBL" id="RCK79194.1"/>
    </source>
</evidence>
<feature type="compositionally biased region" description="Basic and acidic residues" evidence="3">
    <location>
        <begin position="114"/>
        <end position="125"/>
    </location>
</feature>
<dbReference type="Gene3D" id="1.10.150.130">
    <property type="match status" value="1"/>
</dbReference>
<evidence type="ECO:0000313" key="6">
    <source>
        <dbReference type="Proteomes" id="UP000252355"/>
    </source>
</evidence>